<reference evidence="8" key="1">
    <citation type="submission" date="2018-05" db="EMBL/GenBank/DDBJ databases">
        <authorList>
            <person name="Lanie J.A."/>
            <person name="Ng W.-L."/>
            <person name="Kazmierczak K.M."/>
            <person name="Andrzejewski T.M."/>
            <person name="Davidsen T.M."/>
            <person name="Wayne K.J."/>
            <person name="Tettelin H."/>
            <person name="Glass J.I."/>
            <person name="Rusch D."/>
            <person name="Podicherti R."/>
            <person name="Tsui H.-C.T."/>
            <person name="Winkler M.E."/>
        </authorList>
    </citation>
    <scope>NUCLEOTIDE SEQUENCE</scope>
</reference>
<evidence type="ECO:0000256" key="5">
    <source>
        <dbReference type="ARBA" id="ARBA00023014"/>
    </source>
</evidence>
<dbReference type="PANTHER" id="PTHR43255:SF1">
    <property type="entry name" value="IRON-SULFUR-BINDING OXIDOREDUCTASE FADF-RELATED"/>
    <property type="match status" value="1"/>
</dbReference>
<evidence type="ECO:0000256" key="4">
    <source>
        <dbReference type="ARBA" id="ARBA00023004"/>
    </source>
</evidence>
<dbReference type="EMBL" id="UINC01095619">
    <property type="protein sequence ID" value="SVC51850.1"/>
    <property type="molecule type" value="Genomic_DNA"/>
</dbReference>
<keyword evidence="3" id="KW-0560">Oxidoreductase</keyword>
<feature type="domain" description="4Fe-4S ferredoxin-type" evidence="7">
    <location>
        <begin position="177"/>
        <end position="206"/>
    </location>
</feature>
<dbReference type="GO" id="GO:0046872">
    <property type="term" value="F:metal ion binding"/>
    <property type="evidence" value="ECO:0007669"/>
    <property type="project" value="UniProtKB-KW"/>
</dbReference>
<feature type="transmembrane region" description="Helical" evidence="6">
    <location>
        <begin position="57"/>
        <end position="73"/>
    </location>
</feature>
<accession>A0A382MTG7</accession>
<keyword evidence="6" id="KW-1133">Transmembrane helix</keyword>
<feature type="non-terminal residue" evidence="8">
    <location>
        <position position="378"/>
    </location>
</feature>
<feature type="non-terminal residue" evidence="8">
    <location>
        <position position="1"/>
    </location>
</feature>
<keyword evidence="6" id="KW-0472">Membrane</keyword>
<organism evidence="8">
    <name type="scientific">marine metagenome</name>
    <dbReference type="NCBI Taxonomy" id="408172"/>
    <lineage>
        <taxon>unclassified sequences</taxon>
        <taxon>metagenomes</taxon>
        <taxon>ecological metagenomes</taxon>
    </lineage>
</organism>
<evidence type="ECO:0000259" key="7">
    <source>
        <dbReference type="PROSITE" id="PS51379"/>
    </source>
</evidence>
<dbReference type="SUPFAM" id="SSF103501">
    <property type="entry name" value="Respiratory nitrate reductase 1 gamma chain"/>
    <property type="match status" value="1"/>
</dbReference>
<protein>
    <recommendedName>
        <fullName evidence="7">4Fe-4S ferredoxin-type domain-containing protein</fullName>
    </recommendedName>
</protein>
<keyword evidence="6" id="KW-0812">Transmembrane</keyword>
<keyword evidence="4" id="KW-0408">Iron</keyword>
<evidence type="ECO:0000256" key="2">
    <source>
        <dbReference type="ARBA" id="ARBA00022723"/>
    </source>
</evidence>
<sequence length="378" mass="42701">NQISSKLLTQFGKILYLNYLEILTVLVLIALSAALYRRWITSPKRLSYSLTKKPESIIIILLIGLLMLTHLLSETFNHLTNNNTDFYIISNLISNQIQQLNLSKSLSVTLHDIFWWTHLLTILSFAIYIPLSKHMHLLASPLSFFFSNLNNTGVIDTPKDLETLETFGANNIKTFKPKQIIDFFACAVCGRCSEVCPTDLTNKQLSPMFLINNLMDSATNNAISSNPNLNEGVINKNVTETEIWDCLTCGACVNECPVGIEHISPIIEMRRHLVMEKAKMPETAESTLLSLEQRGHPWRGTTYTRSDWHDNLKVKTLSDNPNAEFLLWIGCTGALVERNQMVTKSIVNVLNYAKLNYAILSEEETCTGDPAKRIGNEY</sequence>
<evidence type="ECO:0000256" key="6">
    <source>
        <dbReference type="SAM" id="Phobius"/>
    </source>
</evidence>
<dbReference type="InterPro" id="IPR009051">
    <property type="entry name" value="Helical_ferredxn"/>
</dbReference>
<feature type="domain" description="4Fe-4S ferredoxin-type" evidence="7">
    <location>
        <begin position="235"/>
        <end position="266"/>
    </location>
</feature>
<dbReference type="GO" id="GO:0016491">
    <property type="term" value="F:oxidoreductase activity"/>
    <property type="evidence" value="ECO:0007669"/>
    <property type="project" value="UniProtKB-KW"/>
</dbReference>
<dbReference type="InterPro" id="IPR017900">
    <property type="entry name" value="4Fe4S_Fe_S_CS"/>
</dbReference>
<dbReference type="Gene3D" id="1.20.950.20">
    <property type="entry name" value="Transmembrane di-heme cytochromes, Chain C"/>
    <property type="match status" value="1"/>
</dbReference>
<feature type="transmembrane region" description="Helical" evidence="6">
    <location>
        <begin position="113"/>
        <end position="131"/>
    </location>
</feature>
<evidence type="ECO:0000256" key="1">
    <source>
        <dbReference type="ARBA" id="ARBA00022485"/>
    </source>
</evidence>
<dbReference type="SUPFAM" id="SSF46548">
    <property type="entry name" value="alpha-helical ferredoxin"/>
    <property type="match status" value="1"/>
</dbReference>
<keyword evidence="1" id="KW-0004">4Fe-4S</keyword>
<dbReference type="GO" id="GO:0005886">
    <property type="term" value="C:plasma membrane"/>
    <property type="evidence" value="ECO:0007669"/>
    <property type="project" value="TreeGrafter"/>
</dbReference>
<dbReference type="PROSITE" id="PS51379">
    <property type="entry name" value="4FE4S_FER_2"/>
    <property type="match status" value="2"/>
</dbReference>
<dbReference type="PANTHER" id="PTHR43255">
    <property type="entry name" value="IRON-SULFUR-BINDING OXIDOREDUCTASE FADF-RELATED-RELATED"/>
    <property type="match status" value="1"/>
</dbReference>
<dbReference type="Pfam" id="PF13237">
    <property type="entry name" value="Fer4_10"/>
    <property type="match status" value="1"/>
</dbReference>
<feature type="transmembrane region" description="Helical" evidence="6">
    <location>
        <begin position="14"/>
        <end position="36"/>
    </location>
</feature>
<gene>
    <name evidence="8" type="ORF">METZ01_LOCUS304704</name>
</gene>
<proteinExistence type="predicted"/>
<name>A0A382MTG7_9ZZZZ</name>
<dbReference type="Gene3D" id="1.10.1060.10">
    <property type="entry name" value="Alpha-helical ferredoxin"/>
    <property type="match status" value="1"/>
</dbReference>
<evidence type="ECO:0000313" key="8">
    <source>
        <dbReference type="EMBL" id="SVC51850.1"/>
    </source>
</evidence>
<dbReference type="InterPro" id="IPR036197">
    <property type="entry name" value="NarG-like_sf"/>
</dbReference>
<dbReference type="InterPro" id="IPR017896">
    <property type="entry name" value="4Fe4S_Fe-S-bd"/>
</dbReference>
<dbReference type="AlphaFoldDB" id="A0A382MTG7"/>
<dbReference type="InterPro" id="IPR051460">
    <property type="entry name" value="HdrC_iron-sulfur_subunit"/>
</dbReference>
<keyword evidence="2" id="KW-0479">Metal-binding</keyword>
<evidence type="ECO:0000256" key="3">
    <source>
        <dbReference type="ARBA" id="ARBA00023002"/>
    </source>
</evidence>
<dbReference type="PROSITE" id="PS00198">
    <property type="entry name" value="4FE4S_FER_1"/>
    <property type="match status" value="1"/>
</dbReference>
<dbReference type="GO" id="GO:0051539">
    <property type="term" value="F:4 iron, 4 sulfur cluster binding"/>
    <property type="evidence" value="ECO:0007669"/>
    <property type="project" value="UniProtKB-KW"/>
</dbReference>
<keyword evidence="5" id="KW-0411">Iron-sulfur</keyword>